<dbReference type="HOGENOM" id="CLU_1981015_0_0_1"/>
<sequence length="126" mass="14021">MYEEESRTSGRDFGEEGGGRWRRGEEVGRYDNSSGGLIERRMGGKKRKKEKKKKLSLNPALLGTIGTPTTVNGGSFSQEEVGNLGQRKAKQPCEERKKDVPERMGEKEKVQQIVCIACFVNAVDAE</sequence>
<gene>
    <name evidence="2" type="ORF">HCBG_05701</name>
</gene>
<dbReference type="Proteomes" id="UP000001631">
    <property type="component" value="Unassembled WGS sequence"/>
</dbReference>
<evidence type="ECO:0000313" key="3">
    <source>
        <dbReference type="Proteomes" id="UP000001631"/>
    </source>
</evidence>
<dbReference type="InParanoid" id="C0NQB3"/>
<keyword evidence="3" id="KW-1185">Reference proteome</keyword>
<evidence type="ECO:0000313" key="2">
    <source>
        <dbReference type="EMBL" id="EEH06385.1"/>
    </source>
</evidence>
<dbReference type="GeneID" id="69038717"/>
<proteinExistence type="predicted"/>
<dbReference type="EMBL" id="GG663369">
    <property type="protein sequence ID" value="EEH06385.1"/>
    <property type="molecule type" value="Genomic_DNA"/>
</dbReference>
<reference evidence="2" key="1">
    <citation type="submission" date="2009-02" db="EMBL/GenBank/DDBJ databases">
        <title>The Genome Sequence of Ajellomyces capsulatus strain G186AR.</title>
        <authorList>
            <consortium name="The Broad Institute Genome Sequencing Platform"/>
            <person name="Champion M."/>
            <person name="Cuomo C."/>
            <person name="Ma L.-J."/>
            <person name="Henn M.R."/>
            <person name="Sil A."/>
            <person name="Goldman B."/>
            <person name="Young S.K."/>
            <person name="Kodira C.D."/>
            <person name="Zeng Q."/>
            <person name="Koehrsen M."/>
            <person name="Alvarado L."/>
            <person name="Berlin A."/>
            <person name="Borenstein D."/>
            <person name="Chen Z."/>
            <person name="Engels R."/>
            <person name="Freedman E."/>
            <person name="Gellesch M."/>
            <person name="Goldberg J."/>
            <person name="Griggs A."/>
            <person name="Gujja S."/>
            <person name="Heiman D."/>
            <person name="Hepburn T."/>
            <person name="Howarth C."/>
            <person name="Jen D."/>
            <person name="Larson L."/>
            <person name="Lewis B."/>
            <person name="Mehta T."/>
            <person name="Park D."/>
            <person name="Pearson M."/>
            <person name="Roberts A."/>
            <person name="Saif S."/>
            <person name="Shea T."/>
            <person name="Shenoy N."/>
            <person name="Sisk P."/>
            <person name="Stolte C."/>
            <person name="Sykes S."/>
            <person name="Walk T."/>
            <person name="White J."/>
            <person name="Yandava C."/>
            <person name="Klein B."/>
            <person name="McEwen J.G."/>
            <person name="Puccia R."/>
            <person name="Goldman G.H."/>
            <person name="Felipe M.S."/>
            <person name="Nino-Vega G."/>
            <person name="San-Blas G."/>
            <person name="Taylor J."/>
            <person name="Mendoza L."/>
            <person name="Galagan J."/>
            <person name="Nusbaum C."/>
            <person name="Birren B."/>
        </authorList>
    </citation>
    <scope>NUCLEOTIDE SEQUENCE</scope>
    <source>
        <strain evidence="2">G186AR</strain>
    </source>
</reference>
<feature type="compositionally biased region" description="Basic residues" evidence="1">
    <location>
        <begin position="43"/>
        <end position="55"/>
    </location>
</feature>
<feature type="compositionally biased region" description="Basic and acidic residues" evidence="1">
    <location>
        <begin position="91"/>
        <end position="105"/>
    </location>
</feature>
<feature type="compositionally biased region" description="Polar residues" evidence="1">
    <location>
        <begin position="66"/>
        <end position="80"/>
    </location>
</feature>
<name>C0NQB3_AJECG</name>
<feature type="region of interest" description="Disordered" evidence="1">
    <location>
        <begin position="1"/>
        <end position="105"/>
    </location>
</feature>
<dbReference type="RefSeq" id="XP_045286866.1">
    <property type="nucleotide sequence ID" value="XM_045432750.1"/>
</dbReference>
<protein>
    <submittedName>
        <fullName evidence="2">Uncharacterized protein</fullName>
    </submittedName>
</protein>
<feature type="compositionally biased region" description="Basic and acidic residues" evidence="1">
    <location>
        <begin position="1"/>
        <end position="29"/>
    </location>
</feature>
<evidence type="ECO:0000256" key="1">
    <source>
        <dbReference type="SAM" id="MobiDB-lite"/>
    </source>
</evidence>
<organism evidence="2 3">
    <name type="scientific">Ajellomyces capsulatus (strain G186AR / H82 / ATCC MYA-2454 / RMSCC 2432)</name>
    <name type="common">Darling's disease fungus</name>
    <name type="synonym">Histoplasma capsulatum</name>
    <dbReference type="NCBI Taxonomy" id="447093"/>
    <lineage>
        <taxon>Eukaryota</taxon>
        <taxon>Fungi</taxon>
        <taxon>Dikarya</taxon>
        <taxon>Ascomycota</taxon>
        <taxon>Pezizomycotina</taxon>
        <taxon>Eurotiomycetes</taxon>
        <taxon>Eurotiomycetidae</taxon>
        <taxon>Onygenales</taxon>
        <taxon>Ajellomycetaceae</taxon>
        <taxon>Histoplasma</taxon>
    </lineage>
</organism>
<dbReference type="AlphaFoldDB" id="C0NQB3"/>
<accession>C0NQB3</accession>